<keyword evidence="1" id="KW-0812">Transmembrane</keyword>
<keyword evidence="1" id="KW-1133">Transmembrane helix</keyword>
<dbReference type="EMBL" id="FNQY01000030">
    <property type="protein sequence ID" value="SEA57779.1"/>
    <property type="molecule type" value="Genomic_DNA"/>
</dbReference>
<keyword evidence="1" id="KW-0472">Membrane</keyword>
<dbReference type="Proteomes" id="UP000199041">
    <property type="component" value="Unassembled WGS sequence"/>
</dbReference>
<sequence length="87" mass="10328">MMEEAKNNKGKHNLFDLKHLNKSKVIWLSVLWVLAVICCLIYMSDFFSRSVFTRKSFTLWVILLASGYTMIKIHRTYNRQKRGEEIS</sequence>
<evidence type="ECO:0000256" key="1">
    <source>
        <dbReference type="SAM" id="Phobius"/>
    </source>
</evidence>
<gene>
    <name evidence="2" type="ORF">SAMN05192529_1307</name>
</gene>
<protein>
    <submittedName>
        <fullName evidence="2">Uncharacterized protein</fullName>
    </submittedName>
</protein>
<organism evidence="2 3">
    <name type="scientific">Arachidicoccus rhizosphaerae</name>
    <dbReference type="NCBI Taxonomy" id="551991"/>
    <lineage>
        <taxon>Bacteria</taxon>
        <taxon>Pseudomonadati</taxon>
        <taxon>Bacteroidota</taxon>
        <taxon>Chitinophagia</taxon>
        <taxon>Chitinophagales</taxon>
        <taxon>Chitinophagaceae</taxon>
        <taxon>Arachidicoccus</taxon>
    </lineage>
</organism>
<keyword evidence="3" id="KW-1185">Reference proteome</keyword>
<reference evidence="2 3" key="1">
    <citation type="submission" date="2016-10" db="EMBL/GenBank/DDBJ databases">
        <authorList>
            <person name="de Groot N.N."/>
        </authorList>
    </citation>
    <scope>NUCLEOTIDE SEQUENCE [LARGE SCALE GENOMIC DNA]</scope>
    <source>
        <strain evidence="2 3">Vu-144</strain>
    </source>
</reference>
<accession>A0A1H4CBV6</accession>
<feature type="transmembrane region" description="Helical" evidence="1">
    <location>
        <begin position="56"/>
        <end position="73"/>
    </location>
</feature>
<evidence type="ECO:0000313" key="2">
    <source>
        <dbReference type="EMBL" id="SEA57779.1"/>
    </source>
</evidence>
<dbReference type="RefSeq" id="WP_139188192.1">
    <property type="nucleotide sequence ID" value="NZ_FNQY01000030.1"/>
</dbReference>
<feature type="transmembrane region" description="Helical" evidence="1">
    <location>
        <begin position="25"/>
        <end position="44"/>
    </location>
</feature>
<evidence type="ECO:0000313" key="3">
    <source>
        <dbReference type="Proteomes" id="UP000199041"/>
    </source>
</evidence>
<name>A0A1H4CBV6_9BACT</name>
<dbReference type="AlphaFoldDB" id="A0A1H4CBV6"/>
<proteinExistence type="predicted"/>